<keyword evidence="1" id="KW-0378">Hydrolase</keyword>
<keyword evidence="2" id="KW-1185">Reference proteome</keyword>
<dbReference type="InterPro" id="IPR006379">
    <property type="entry name" value="HAD-SF_hydro_IIB"/>
</dbReference>
<dbReference type="PANTHER" id="PTHR10000">
    <property type="entry name" value="PHOSPHOSERINE PHOSPHATASE"/>
    <property type="match status" value="1"/>
</dbReference>
<dbReference type="GO" id="GO:0050531">
    <property type="term" value="F:mannosyl-3-phosphoglycerate phosphatase activity"/>
    <property type="evidence" value="ECO:0007669"/>
    <property type="project" value="UniProtKB-EC"/>
</dbReference>
<protein>
    <submittedName>
        <fullName evidence="1">Mannosyl-3-phosphoglycerate phosphatase</fullName>
        <ecNumber evidence="1">3.1.3.70</ecNumber>
    </submittedName>
</protein>
<dbReference type="Gene3D" id="3.40.50.1000">
    <property type="entry name" value="HAD superfamily/HAD-like"/>
    <property type="match status" value="2"/>
</dbReference>
<dbReference type="EMBL" id="CP104013">
    <property type="protein sequence ID" value="UYP45085.1"/>
    <property type="molecule type" value="Genomic_DNA"/>
</dbReference>
<dbReference type="NCBIfam" id="TIGR01484">
    <property type="entry name" value="HAD-SF-IIB"/>
    <property type="match status" value="1"/>
</dbReference>
<gene>
    <name evidence="1" type="ORF">NEF87_001370</name>
</gene>
<proteinExistence type="predicted"/>
<dbReference type="Proteomes" id="UP001208689">
    <property type="component" value="Chromosome"/>
</dbReference>
<sequence length="267" mass="30573">MQPLSELKSTDLAKIEVIFSDIDDTISTEGKILPQAYSALWDLYHAGIKIVPITGRCAGWVDHITRMWPVTGVVGENGAFYTYMDYSNIPVKLRKRNYLSPNQIHNNSEKFEEIKAEIFQQFPTCKVASDQPYREFDLAIDFCEDVPPLSMDEVKKIVRIYNKHGATTKISSIHVNGWFGDFDKLKMTKIFAREVLNFCLDDYPGRAIFIGDSPNDEPMFDYFPFSIGVQNVNKFTNLIKKKPKFITKKPSGLGFAEMVKFILKNRS</sequence>
<dbReference type="InterPro" id="IPR023214">
    <property type="entry name" value="HAD_sf"/>
</dbReference>
<dbReference type="SUPFAM" id="SSF56784">
    <property type="entry name" value="HAD-like"/>
    <property type="match status" value="1"/>
</dbReference>
<name>A0ABY6HNJ7_9ARCH</name>
<evidence type="ECO:0000313" key="1">
    <source>
        <dbReference type="EMBL" id="UYP45085.1"/>
    </source>
</evidence>
<dbReference type="Pfam" id="PF08282">
    <property type="entry name" value="Hydrolase_3"/>
    <property type="match status" value="1"/>
</dbReference>
<accession>A0ABY6HNJ7</accession>
<dbReference type="PANTHER" id="PTHR10000:SF8">
    <property type="entry name" value="HAD SUPERFAMILY HYDROLASE-LIKE, TYPE 3"/>
    <property type="match status" value="1"/>
</dbReference>
<evidence type="ECO:0000313" key="2">
    <source>
        <dbReference type="Proteomes" id="UP001208689"/>
    </source>
</evidence>
<reference evidence="1" key="1">
    <citation type="submission" date="2022-09" db="EMBL/GenBank/DDBJ databases">
        <title>Actin cytoskeleton and complex cell architecture in an #Asgard archaeon.</title>
        <authorList>
            <person name="Ponce Toledo R.I."/>
            <person name="Schleper C."/>
            <person name="Rodrigues Oliveira T."/>
            <person name="Wollweber F."/>
            <person name="Xu J."/>
            <person name="Rittmann S."/>
            <person name="Klingl A."/>
            <person name="Pilhofer M."/>
        </authorList>
    </citation>
    <scope>NUCLEOTIDE SEQUENCE</scope>
    <source>
        <strain evidence="1">B-35</strain>
    </source>
</reference>
<dbReference type="EC" id="3.1.3.70" evidence="1"/>
<dbReference type="InterPro" id="IPR036412">
    <property type="entry name" value="HAD-like_sf"/>
</dbReference>
<organism evidence="1 2">
    <name type="scientific">Candidatus Lokiarchaeum ossiferum</name>
    <dbReference type="NCBI Taxonomy" id="2951803"/>
    <lineage>
        <taxon>Archaea</taxon>
        <taxon>Promethearchaeati</taxon>
        <taxon>Promethearchaeota</taxon>
        <taxon>Promethearchaeia</taxon>
        <taxon>Promethearchaeales</taxon>
        <taxon>Promethearchaeaceae</taxon>
        <taxon>Candidatus Lokiarchaeum</taxon>
    </lineage>
</organism>